<dbReference type="PANTHER" id="PTHR33280:SF6">
    <property type="entry name" value="LARGE RIBOSOMAL SUBUNIT PROTEIN BL31A"/>
    <property type="match status" value="1"/>
</dbReference>
<dbReference type="InterPro" id="IPR027491">
    <property type="entry name" value="Ribosomal_bL31_A"/>
</dbReference>
<dbReference type="GO" id="GO:0006412">
    <property type="term" value="P:translation"/>
    <property type="evidence" value="ECO:0007669"/>
    <property type="project" value="UniProtKB-UniRule"/>
</dbReference>
<dbReference type="GO" id="GO:0003735">
    <property type="term" value="F:structural constituent of ribosome"/>
    <property type="evidence" value="ECO:0007669"/>
    <property type="project" value="InterPro"/>
</dbReference>
<evidence type="ECO:0000256" key="3">
    <source>
        <dbReference type="ARBA" id="ARBA00022884"/>
    </source>
</evidence>
<protein>
    <recommendedName>
        <fullName evidence="6 7">Large ribosomal subunit protein bL31</fullName>
    </recommendedName>
</protein>
<feature type="binding site" evidence="7">
    <location>
        <position position="53"/>
    </location>
    <ligand>
        <name>Zn(2+)</name>
        <dbReference type="ChEBI" id="CHEBI:29105"/>
    </ligand>
</feature>
<accession>A0A0G0NHW4</accession>
<comment type="subunit">
    <text evidence="7">Part of the 50S ribosomal subunit.</text>
</comment>
<evidence type="ECO:0000256" key="5">
    <source>
        <dbReference type="ARBA" id="ARBA00023274"/>
    </source>
</evidence>
<keyword evidence="7" id="KW-0479">Metal-binding</keyword>
<dbReference type="GO" id="GO:1990904">
    <property type="term" value="C:ribonucleoprotein complex"/>
    <property type="evidence" value="ECO:0007669"/>
    <property type="project" value="UniProtKB-KW"/>
</dbReference>
<evidence type="ECO:0000256" key="4">
    <source>
        <dbReference type="ARBA" id="ARBA00022980"/>
    </source>
</evidence>
<dbReference type="InterPro" id="IPR002150">
    <property type="entry name" value="Ribosomal_bL31"/>
</dbReference>
<dbReference type="PROSITE" id="PS01143">
    <property type="entry name" value="RIBOSOMAL_L31"/>
    <property type="match status" value="1"/>
</dbReference>
<reference evidence="8 9" key="1">
    <citation type="journal article" date="2015" name="Nature">
        <title>rRNA introns, odd ribosomes, and small enigmatic genomes across a large radiation of phyla.</title>
        <authorList>
            <person name="Brown C.T."/>
            <person name="Hug L.A."/>
            <person name="Thomas B.C."/>
            <person name="Sharon I."/>
            <person name="Castelle C.J."/>
            <person name="Singh A."/>
            <person name="Wilkins M.J."/>
            <person name="Williams K.H."/>
            <person name="Banfield J.F."/>
        </authorList>
    </citation>
    <scope>NUCLEOTIDE SEQUENCE [LARGE SCALE GENOMIC DNA]</scope>
</reference>
<dbReference type="STRING" id="1619013.UT41_C0002G0190"/>
<dbReference type="PRINTS" id="PR01249">
    <property type="entry name" value="RIBOSOMALL31"/>
</dbReference>
<dbReference type="InterPro" id="IPR042105">
    <property type="entry name" value="Ribosomal_bL31_sf"/>
</dbReference>
<evidence type="ECO:0000256" key="7">
    <source>
        <dbReference type="HAMAP-Rule" id="MF_00501"/>
    </source>
</evidence>
<feature type="binding site" evidence="7">
    <location>
        <position position="50"/>
    </location>
    <ligand>
        <name>Zn(2+)</name>
        <dbReference type="ChEBI" id="CHEBI:29105"/>
    </ligand>
</feature>
<dbReference type="Gene3D" id="4.10.830.30">
    <property type="entry name" value="Ribosomal protein L31"/>
    <property type="match status" value="1"/>
</dbReference>
<gene>
    <name evidence="7" type="primary">rpmE</name>
    <name evidence="8" type="ORF">UT41_C0002G0190</name>
</gene>
<keyword evidence="7" id="KW-0862">Zinc</keyword>
<dbReference type="HAMAP" id="MF_00501">
    <property type="entry name" value="Ribosomal_bL31_1"/>
    <property type="match status" value="1"/>
</dbReference>
<sequence length="98" mass="10690">MNWIPACAGMTKSMKAKIHPQYHSAAEVNCVCGNKTTVGSTKDKFEVDVCSSCHPFYTGKAKVMDTAGRVEKFKARATAKAAPVEKKARVKKDQNIVL</sequence>
<name>A0A0G0NHW4_9BACT</name>
<dbReference type="EMBL" id="LBWR01000002">
    <property type="protein sequence ID" value="KKR12416.1"/>
    <property type="molecule type" value="Genomic_DNA"/>
</dbReference>
<comment type="cofactor">
    <cofactor evidence="7">
        <name>Zn(2+)</name>
        <dbReference type="ChEBI" id="CHEBI:29105"/>
    </cofactor>
    <text evidence="7">Binds 1 zinc ion per subunit.</text>
</comment>
<dbReference type="InterPro" id="IPR034704">
    <property type="entry name" value="Ribosomal_bL28/bL31-like_sf"/>
</dbReference>
<dbReference type="AlphaFoldDB" id="A0A0G0NHW4"/>
<proteinExistence type="inferred from homology"/>
<evidence type="ECO:0000313" key="9">
    <source>
        <dbReference type="Proteomes" id="UP000034665"/>
    </source>
</evidence>
<evidence type="ECO:0000256" key="6">
    <source>
        <dbReference type="ARBA" id="ARBA00035687"/>
    </source>
</evidence>
<comment type="function">
    <text evidence="7">Binds the 23S rRNA.</text>
</comment>
<dbReference type="PATRIC" id="fig|1619013.3.peg.845"/>
<comment type="similarity">
    <text evidence="1 7">Belongs to the bacterial ribosomal protein bL31 family. Type A subfamily.</text>
</comment>
<feature type="binding site" evidence="7">
    <location>
        <position position="30"/>
    </location>
    <ligand>
        <name>Zn(2+)</name>
        <dbReference type="ChEBI" id="CHEBI:29105"/>
    </ligand>
</feature>
<dbReference type="Pfam" id="PF01197">
    <property type="entry name" value="Ribosomal_L31"/>
    <property type="match status" value="1"/>
</dbReference>
<keyword evidence="4 7" id="KW-0689">Ribosomal protein</keyword>
<dbReference type="SUPFAM" id="SSF143800">
    <property type="entry name" value="L28p-like"/>
    <property type="match status" value="1"/>
</dbReference>
<keyword evidence="5 7" id="KW-0687">Ribonucleoprotein</keyword>
<evidence type="ECO:0000256" key="1">
    <source>
        <dbReference type="ARBA" id="ARBA00009296"/>
    </source>
</evidence>
<dbReference type="Proteomes" id="UP000034665">
    <property type="component" value="Unassembled WGS sequence"/>
</dbReference>
<dbReference type="GO" id="GO:0019843">
    <property type="term" value="F:rRNA binding"/>
    <property type="evidence" value="ECO:0007669"/>
    <property type="project" value="UniProtKB-KW"/>
</dbReference>
<dbReference type="NCBIfam" id="TIGR00105">
    <property type="entry name" value="L31"/>
    <property type="match status" value="1"/>
</dbReference>
<organism evidence="8 9">
    <name type="scientific">Candidatus Wolfebacteria bacterium GW2011_GWC2_39_22</name>
    <dbReference type="NCBI Taxonomy" id="1619013"/>
    <lineage>
        <taxon>Bacteria</taxon>
        <taxon>Candidatus Wolfeibacteriota</taxon>
    </lineage>
</organism>
<keyword evidence="2 7" id="KW-0699">rRNA-binding</keyword>
<evidence type="ECO:0000256" key="2">
    <source>
        <dbReference type="ARBA" id="ARBA00022730"/>
    </source>
</evidence>
<dbReference type="PANTHER" id="PTHR33280">
    <property type="entry name" value="50S RIBOSOMAL PROTEIN L31, CHLOROPLASTIC"/>
    <property type="match status" value="1"/>
</dbReference>
<feature type="binding site" evidence="7">
    <location>
        <position position="32"/>
    </location>
    <ligand>
        <name>Zn(2+)</name>
        <dbReference type="ChEBI" id="CHEBI:29105"/>
    </ligand>
</feature>
<dbReference type="GO" id="GO:0005840">
    <property type="term" value="C:ribosome"/>
    <property type="evidence" value="ECO:0007669"/>
    <property type="project" value="UniProtKB-KW"/>
</dbReference>
<keyword evidence="3 7" id="KW-0694">RNA-binding</keyword>
<comment type="caution">
    <text evidence="8">The sequence shown here is derived from an EMBL/GenBank/DDBJ whole genome shotgun (WGS) entry which is preliminary data.</text>
</comment>
<evidence type="ECO:0000313" key="8">
    <source>
        <dbReference type="EMBL" id="KKR12416.1"/>
    </source>
</evidence>
<dbReference type="NCBIfam" id="NF000612">
    <property type="entry name" value="PRK00019.1"/>
    <property type="match status" value="1"/>
</dbReference>
<dbReference type="GO" id="GO:0046872">
    <property type="term" value="F:metal ion binding"/>
    <property type="evidence" value="ECO:0007669"/>
    <property type="project" value="UniProtKB-KW"/>
</dbReference>